<dbReference type="SUPFAM" id="SSF117892">
    <property type="entry name" value="Band 7/SPFH domain"/>
    <property type="match status" value="1"/>
</dbReference>
<feature type="region of interest" description="Disordered" evidence="4">
    <location>
        <begin position="1"/>
        <end position="72"/>
    </location>
</feature>
<dbReference type="CDD" id="cd03404">
    <property type="entry name" value="SPFH_HflK"/>
    <property type="match status" value="1"/>
</dbReference>
<evidence type="ECO:0000256" key="2">
    <source>
        <dbReference type="ARBA" id="ARBA00006971"/>
    </source>
</evidence>
<reference evidence="6 7" key="1">
    <citation type="submission" date="2019-04" db="EMBL/GenBank/DDBJ databases">
        <title>Natronospirillum operosus gen. nov., sp. nov., a haloalkaliphilic satellite isolated from decaying biomass of laboratory culture of cyanobacterium Geitlerinema sp. and proposal of Natronospirillaceae fam. nov. and Saccharospirillaceae fam. nov.</title>
        <authorList>
            <person name="Kevbrin V."/>
            <person name="Boltyanskaya Y."/>
            <person name="Koziaeva V."/>
            <person name="Grouzdev D.S."/>
            <person name="Park M."/>
            <person name="Cho J."/>
        </authorList>
    </citation>
    <scope>NUCLEOTIDE SEQUENCE [LARGE SCALE GENOMIC DNA]</scope>
    <source>
        <strain evidence="6 7">G-116</strain>
    </source>
</reference>
<accession>A0A4Z0WA18</accession>
<dbReference type="AlphaFoldDB" id="A0A4Z0WA18"/>
<comment type="function">
    <text evidence="3">HflC and HflK could encode or regulate a protease.</text>
</comment>
<evidence type="ECO:0000313" key="7">
    <source>
        <dbReference type="Proteomes" id="UP000297475"/>
    </source>
</evidence>
<sequence>MAWNEPPDNRNKDQDPWGRRPNGGGNQGGGPPDLDQVLGDLGKKLSSLFGGGKGSGGGSGGGGSSSGGSSGPQNVKGLVLAAAIVVLGVGLYNSFYTLDEQERGVVLRFGTFHKIEMPGLRFKLPIVDQVEKVNVTNLRSYSYQDLMLTEDENIVDISMTVQYLAQDARDFALNVRSPERSMEDAADAALRHEMGGVIMDEVLTAGRAELARNVRERLQSYLDNYGSGIQVSAVNIREARAPREVQDAYDDVIRAREDEQRLINQAQSYANEVVPLARGQAQRQLEEAEAYRAELVATAEGDASRFTQLMTEYQNAPEVTRERLYLETVSGIYRDVNKVMLDVREGSNNLMYLPLDRLSNGASRMSDDEIDRLSERLEQRSRNRN</sequence>
<comment type="similarity">
    <text evidence="2 3">Belongs to the band 7/mec-2 family. HflK subfamily.</text>
</comment>
<feature type="domain" description="Band 7" evidence="5">
    <location>
        <begin position="93"/>
        <end position="253"/>
    </location>
</feature>
<organism evidence="6 7">
    <name type="scientific">Natronospirillum operosum</name>
    <dbReference type="NCBI Taxonomy" id="2759953"/>
    <lineage>
        <taxon>Bacteria</taxon>
        <taxon>Pseudomonadati</taxon>
        <taxon>Pseudomonadota</taxon>
        <taxon>Gammaproteobacteria</taxon>
        <taxon>Oceanospirillales</taxon>
        <taxon>Natronospirillaceae</taxon>
        <taxon>Natronospirillum</taxon>
    </lineage>
</organism>
<dbReference type="InterPro" id="IPR010201">
    <property type="entry name" value="HflK"/>
</dbReference>
<dbReference type="InterPro" id="IPR020980">
    <property type="entry name" value="Membrane_HflK_N"/>
</dbReference>
<evidence type="ECO:0000256" key="3">
    <source>
        <dbReference type="RuleBase" id="RU364113"/>
    </source>
</evidence>
<dbReference type="Pfam" id="PF12221">
    <property type="entry name" value="HflK_N"/>
    <property type="match status" value="1"/>
</dbReference>
<proteinExistence type="inferred from homology"/>
<dbReference type="OrthoDB" id="9779595at2"/>
<comment type="subunit">
    <text evidence="3">HflC and HflK may interact to form a multimeric complex.</text>
</comment>
<evidence type="ECO:0000259" key="5">
    <source>
        <dbReference type="SMART" id="SM00244"/>
    </source>
</evidence>
<comment type="caution">
    <text evidence="6">The sequence shown here is derived from an EMBL/GenBank/DDBJ whole genome shotgun (WGS) entry which is preliminary data.</text>
</comment>
<feature type="compositionally biased region" description="Basic and acidic residues" evidence="4">
    <location>
        <begin position="7"/>
        <end position="18"/>
    </location>
</feature>
<dbReference type="InterPro" id="IPR001107">
    <property type="entry name" value="Band_7"/>
</dbReference>
<gene>
    <name evidence="6" type="primary">hflK</name>
    <name evidence="6" type="ORF">E4656_07675</name>
</gene>
<dbReference type="Gene3D" id="3.30.479.30">
    <property type="entry name" value="Band 7 domain"/>
    <property type="match status" value="1"/>
</dbReference>
<dbReference type="PANTHER" id="PTHR42911:SF2">
    <property type="entry name" value="PROHIBITIN FAMILY PROTEIN"/>
    <property type="match status" value="1"/>
</dbReference>
<dbReference type="InterPro" id="IPR001972">
    <property type="entry name" value="Stomatin_HflK_fam"/>
</dbReference>
<keyword evidence="7" id="KW-1185">Reference proteome</keyword>
<evidence type="ECO:0000256" key="1">
    <source>
        <dbReference type="ARBA" id="ARBA00004167"/>
    </source>
</evidence>
<dbReference type="PANTHER" id="PTHR42911">
    <property type="entry name" value="MODULATOR OF FTSH PROTEASE HFLC"/>
    <property type="match status" value="1"/>
</dbReference>
<dbReference type="SMART" id="SM00244">
    <property type="entry name" value="PHB"/>
    <property type="match status" value="1"/>
</dbReference>
<feature type="compositionally biased region" description="Gly residues" evidence="4">
    <location>
        <begin position="21"/>
        <end position="31"/>
    </location>
</feature>
<dbReference type="GO" id="GO:0016020">
    <property type="term" value="C:membrane"/>
    <property type="evidence" value="ECO:0007669"/>
    <property type="project" value="UniProtKB-SubCell"/>
</dbReference>
<dbReference type="Pfam" id="PF01145">
    <property type="entry name" value="Band_7"/>
    <property type="match status" value="1"/>
</dbReference>
<dbReference type="Proteomes" id="UP000297475">
    <property type="component" value="Unassembled WGS sequence"/>
</dbReference>
<feature type="compositionally biased region" description="Gly residues" evidence="4">
    <location>
        <begin position="49"/>
        <end position="70"/>
    </location>
</feature>
<keyword evidence="6" id="KW-0645">Protease</keyword>
<dbReference type="InterPro" id="IPR036013">
    <property type="entry name" value="Band_7/SPFH_dom_sf"/>
</dbReference>
<protein>
    <recommendedName>
        <fullName evidence="3">Protein HflK</fullName>
    </recommendedName>
</protein>
<dbReference type="GO" id="GO:0006508">
    <property type="term" value="P:proteolysis"/>
    <property type="evidence" value="ECO:0007669"/>
    <property type="project" value="UniProtKB-KW"/>
</dbReference>
<evidence type="ECO:0000256" key="4">
    <source>
        <dbReference type="SAM" id="MobiDB-lite"/>
    </source>
</evidence>
<evidence type="ECO:0000313" key="6">
    <source>
        <dbReference type="EMBL" id="TGG94049.1"/>
    </source>
</evidence>
<dbReference type="GO" id="GO:0008233">
    <property type="term" value="F:peptidase activity"/>
    <property type="evidence" value="ECO:0007669"/>
    <property type="project" value="UniProtKB-KW"/>
</dbReference>
<dbReference type="EMBL" id="SRMF01000002">
    <property type="protein sequence ID" value="TGG94049.1"/>
    <property type="molecule type" value="Genomic_DNA"/>
</dbReference>
<dbReference type="PRINTS" id="PR00721">
    <property type="entry name" value="STOMATIN"/>
</dbReference>
<dbReference type="RefSeq" id="WP_135482618.1">
    <property type="nucleotide sequence ID" value="NZ_SRMF01000002.1"/>
</dbReference>
<name>A0A4Z0WA18_9GAMM</name>
<comment type="subcellular location">
    <subcellularLocation>
        <location evidence="1">Membrane</location>
        <topology evidence="1">Single-pass membrane protein</topology>
    </subcellularLocation>
</comment>
<keyword evidence="6" id="KW-0378">Hydrolase</keyword>
<dbReference type="NCBIfam" id="TIGR01933">
    <property type="entry name" value="hflK"/>
    <property type="match status" value="1"/>
</dbReference>